<accession>N1ZNP1</accession>
<comment type="caution">
    <text evidence="1">The sequence shown here is derived from an EMBL/GenBank/DDBJ whole genome shotgun (WGS) entry which is preliminary data.</text>
</comment>
<dbReference type="AlphaFoldDB" id="N1ZNP1"/>
<reference evidence="1 2" key="1">
    <citation type="journal article" date="2014" name="Genome Announc.">
        <title>Draft genome sequences of the altered schaedler flora, a defined bacterial community from gnotobiotic mice.</title>
        <authorList>
            <person name="Wannemuehler M.J."/>
            <person name="Overstreet A.M."/>
            <person name="Ward D.V."/>
            <person name="Phillips G.J."/>
        </authorList>
    </citation>
    <scope>NUCLEOTIDE SEQUENCE [LARGE SCALE GENOMIC DNA]</scope>
    <source>
        <strain evidence="1 2">ASF492</strain>
    </source>
</reference>
<evidence type="ECO:0000313" key="1">
    <source>
        <dbReference type="EMBL" id="EMZ17506.1"/>
    </source>
</evidence>
<protein>
    <submittedName>
        <fullName evidence="1">Uncharacterized protein</fullName>
    </submittedName>
</protein>
<evidence type="ECO:0000313" key="2">
    <source>
        <dbReference type="Proteomes" id="UP000012589"/>
    </source>
</evidence>
<sequence length="35" mass="4313">MVPESYVNWRAFEYKFQDNPLCINVKYIRNDNLTM</sequence>
<organism evidence="1 2">
    <name type="scientific">Eubacterium plexicaudatum ASF492</name>
    <dbReference type="NCBI Taxonomy" id="1235802"/>
    <lineage>
        <taxon>Bacteria</taxon>
        <taxon>Bacillati</taxon>
        <taxon>Bacillota</taxon>
        <taxon>Clostridia</taxon>
        <taxon>Eubacteriales</taxon>
        <taxon>Eubacteriaceae</taxon>
        <taxon>Eubacterium</taxon>
    </lineage>
</organism>
<name>N1ZNP1_9FIRM</name>
<proteinExistence type="predicted"/>
<keyword evidence="2" id="KW-1185">Reference proteome</keyword>
<dbReference type="EMBL" id="AQFT01000206">
    <property type="protein sequence ID" value="EMZ17506.1"/>
    <property type="molecule type" value="Genomic_DNA"/>
</dbReference>
<dbReference type="Proteomes" id="UP000012589">
    <property type="component" value="Unassembled WGS sequence"/>
</dbReference>
<gene>
    <name evidence="1" type="ORF">C823_05926</name>
</gene>
<dbReference type="HOGENOM" id="CLU_3365024_0_0_9"/>